<dbReference type="GO" id="GO:0008234">
    <property type="term" value="F:cysteine-type peptidase activity"/>
    <property type="evidence" value="ECO:0007669"/>
    <property type="project" value="UniProtKB-KW"/>
</dbReference>
<evidence type="ECO:0000256" key="1">
    <source>
        <dbReference type="ARBA" id="ARBA00004651"/>
    </source>
</evidence>
<dbReference type="AlphaFoldDB" id="A0A2K8KGR7"/>
<dbReference type="Pfam" id="PF00664">
    <property type="entry name" value="ABC_membrane"/>
    <property type="match status" value="1"/>
</dbReference>
<feature type="domain" description="ABC transmembrane type-1" evidence="9">
    <location>
        <begin position="165"/>
        <end position="423"/>
    </location>
</feature>
<dbReference type="InterPro" id="IPR039421">
    <property type="entry name" value="Type_1_exporter"/>
</dbReference>
<evidence type="ECO:0000256" key="2">
    <source>
        <dbReference type="ARBA" id="ARBA00005417"/>
    </source>
</evidence>
<dbReference type="Proteomes" id="UP000231179">
    <property type="component" value="Chromosome"/>
</dbReference>
<dbReference type="InterPro" id="IPR027417">
    <property type="entry name" value="P-loop_NTPase"/>
</dbReference>
<keyword evidence="3 8" id="KW-0812">Transmembrane</keyword>
<dbReference type="Gene3D" id="3.90.70.10">
    <property type="entry name" value="Cysteine proteinases"/>
    <property type="match status" value="1"/>
</dbReference>
<proteinExistence type="inferred from homology"/>
<keyword evidence="6 8" id="KW-1133">Transmembrane helix</keyword>
<evidence type="ECO:0000259" key="10">
    <source>
        <dbReference type="PROSITE" id="PS50990"/>
    </source>
</evidence>
<feature type="transmembrane region" description="Helical" evidence="8">
    <location>
        <begin position="385"/>
        <end position="406"/>
    </location>
</feature>
<evidence type="ECO:0000256" key="6">
    <source>
        <dbReference type="ARBA" id="ARBA00022989"/>
    </source>
</evidence>
<evidence type="ECO:0000256" key="7">
    <source>
        <dbReference type="ARBA" id="ARBA00023136"/>
    </source>
</evidence>
<dbReference type="PANTHER" id="PTHR43394:SF1">
    <property type="entry name" value="ATP-BINDING CASSETTE SUB-FAMILY B MEMBER 10, MITOCHONDRIAL"/>
    <property type="match status" value="1"/>
</dbReference>
<dbReference type="Gene3D" id="1.20.1560.10">
    <property type="entry name" value="ABC transporter type 1, transmembrane domain"/>
    <property type="match status" value="1"/>
</dbReference>
<organism evidence="11 12">
    <name type="scientific">Spiroplasma clarkii</name>
    <dbReference type="NCBI Taxonomy" id="2139"/>
    <lineage>
        <taxon>Bacteria</taxon>
        <taxon>Bacillati</taxon>
        <taxon>Mycoplasmatota</taxon>
        <taxon>Mollicutes</taxon>
        <taxon>Entomoplasmatales</taxon>
        <taxon>Spiroplasmataceae</taxon>
        <taxon>Spiroplasma</taxon>
    </lineage>
</organism>
<sequence length="652" mass="76027">MQYKFIQQKINKDCGVAVTCMLINYLQNSELTIEELKYQSVVFDNELSFYNLELIFAKYNIEFKSYYASFEDFCELCPAEPMILNLVIDYQEHFIVVYKIKGTKVLVGDPNDKDIKWIQLKELQTKFSGYFGIARKLNKYKFKVNSLFNWSHFLFEDIKNFSFYFVIAIMLNLAIMLANGFLKTYAQNLKIGVASNKQVLFLGYGILFFIQIFLTWSLSRLVFNIRLNLNKKLYDIYFNKLLEIDFEILETQKKEAWIKKIMHINTITQALIQFCLTIPSQGVLFLMAVVLISWLSPTFLILILIENTLCFLSSIFFNSILKDRVLAAHQDSINFSVLFRELLDGNQEIKTKNLEPVYRNKINSSFNLSLEHENKIDVIKNFNHFIVNLVVKAAFLLTFYIAQILIFKEKLSFEQLLFYVSISAYCTSFSETVLSTILNRETNKIALNEVKLLLESSEENPEIVELETIKSFECKNLYKYKNEVRTVNNINCSINQNTFISGMSGSGKTSFLQLLCGSTNNYEGELLINGIDLKNINKTKLRESVLYLGQYDYLFNGTVWANLQQFKNKIDLELFKQLDFLTILKTHNLDLHKTLRDNGANLSKGQRQIINFMALFFTSKQVYLIDEPLSNVDHSQPMIYLRSFYSVSQTLW</sequence>
<feature type="domain" description="Peptidase C39" evidence="10">
    <location>
        <begin position="7"/>
        <end position="134"/>
    </location>
</feature>
<dbReference type="EMBL" id="CP024870">
    <property type="protein sequence ID" value="ATX70868.1"/>
    <property type="molecule type" value="Genomic_DNA"/>
</dbReference>
<evidence type="ECO:0000259" key="9">
    <source>
        <dbReference type="PROSITE" id="PS50929"/>
    </source>
</evidence>
<comment type="subcellular location">
    <subcellularLocation>
        <location evidence="1">Cell membrane</location>
        <topology evidence="1">Multi-pass membrane protein</topology>
    </subcellularLocation>
</comment>
<dbReference type="PROSITE" id="PS50929">
    <property type="entry name" value="ABC_TM1F"/>
    <property type="match status" value="1"/>
</dbReference>
<dbReference type="GO" id="GO:0005886">
    <property type="term" value="C:plasma membrane"/>
    <property type="evidence" value="ECO:0007669"/>
    <property type="project" value="UniProtKB-SubCell"/>
</dbReference>
<feature type="transmembrane region" description="Helical" evidence="8">
    <location>
        <begin position="161"/>
        <end position="181"/>
    </location>
</feature>
<dbReference type="GO" id="GO:0015421">
    <property type="term" value="F:ABC-type oligopeptide transporter activity"/>
    <property type="evidence" value="ECO:0007669"/>
    <property type="project" value="TreeGrafter"/>
</dbReference>
<dbReference type="GO" id="GO:0005524">
    <property type="term" value="F:ATP binding"/>
    <property type="evidence" value="ECO:0007669"/>
    <property type="project" value="InterPro"/>
</dbReference>
<evidence type="ECO:0000256" key="4">
    <source>
        <dbReference type="ARBA" id="ARBA00022801"/>
    </source>
</evidence>
<dbReference type="RefSeq" id="WP_100254424.1">
    <property type="nucleotide sequence ID" value="NZ_CP024870.1"/>
</dbReference>
<feature type="transmembrane region" description="Helical" evidence="8">
    <location>
        <begin position="299"/>
        <end position="321"/>
    </location>
</feature>
<evidence type="ECO:0000256" key="8">
    <source>
        <dbReference type="SAM" id="Phobius"/>
    </source>
</evidence>
<evidence type="ECO:0000313" key="12">
    <source>
        <dbReference type="Proteomes" id="UP000231179"/>
    </source>
</evidence>
<keyword evidence="5" id="KW-0645">Protease</keyword>
<dbReference type="InterPro" id="IPR036640">
    <property type="entry name" value="ABC1_TM_sf"/>
</dbReference>
<dbReference type="GO" id="GO:0006508">
    <property type="term" value="P:proteolysis"/>
    <property type="evidence" value="ECO:0007669"/>
    <property type="project" value="InterPro"/>
</dbReference>
<dbReference type="Pfam" id="PF00005">
    <property type="entry name" value="ABC_tran"/>
    <property type="match status" value="1"/>
</dbReference>
<evidence type="ECO:0000313" key="11">
    <source>
        <dbReference type="EMBL" id="ATX70868.1"/>
    </source>
</evidence>
<evidence type="ECO:0000256" key="5">
    <source>
        <dbReference type="ARBA" id="ARBA00022807"/>
    </source>
</evidence>
<keyword evidence="12" id="KW-1185">Reference proteome</keyword>
<dbReference type="InterPro" id="IPR011527">
    <property type="entry name" value="ABC1_TM_dom"/>
</dbReference>
<gene>
    <name evidence="11" type="ORF">SCLAR_v1c05490</name>
</gene>
<dbReference type="Pfam" id="PF03412">
    <property type="entry name" value="Peptidase_C39"/>
    <property type="match status" value="1"/>
</dbReference>
<protein>
    <submittedName>
        <fullName evidence="11">Bacteriocin ABC transporter</fullName>
    </submittedName>
</protein>
<evidence type="ECO:0000256" key="3">
    <source>
        <dbReference type="ARBA" id="ARBA00022692"/>
    </source>
</evidence>
<comment type="similarity">
    <text evidence="2">Belongs to the ABC transporter superfamily.</text>
</comment>
<keyword evidence="7 8" id="KW-0472">Membrane</keyword>
<dbReference type="PROSITE" id="PS50990">
    <property type="entry name" value="PEPTIDASE_C39"/>
    <property type="match status" value="1"/>
</dbReference>
<dbReference type="GO" id="GO:0016887">
    <property type="term" value="F:ATP hydrolysis activity"/>
    <property type="evidence" value="ECO:0007669"/>
    <property type="project" value="InterPro"/>
</dbReference>
<reference evidence="11 12" key="1">
    <citation type="submission" date="2017-11" db="EMBL/GenBank/DDBJ databases">
        <title>Complete genome sequence of Spiroplasma clarkii CN-5 (DSM 19994).</title>
        <authorList>
            <person name="Tsai Y.-M."/>
            <person name="Chang A."/>
            <person name="Lo W.-S."/>
            <person name="Kuo C.-H."/>
        </authorList>
    </citation>
    <scope>NUCLEOTIDE SEQUENCE [LARGE SCALE GENOMIC DNA]</scope>
    <source>
        <strain evidence="11 12">CN-5</strain>
    </source>
</reference>
<dbReference type="Gene3D" id="3.40.50.300">
    <property type="entry name" value="P-loop containing nucleotide triphosphate hydrolases"/>
    <property type="match status" value="1"/>
</dbReference>
<dbReference type="SUPFAM" id="SSF90123">
    <property type="entry name" value="ABC transporter transmembrane region"/>
    <property type="match status" value="1"/>
</dbReference>
<accession>A0A2K8KGR7</accession>
<dbReference type="SUPFAM" id="SSF52540">
    <property type="entry name" value="P-loop containing nucleoside triphosphate hydrolases"/>
    <property type="match status" value="1"/>
</dbReference>
<dbReference type="InterPro" id="IPR003439">
    <property type="entry name" value="ABC_transporter-like_ATP-bd"/>
</dbReference>
<dbReference type="PANTHER" id="PTHR43394">
    <property type="entry name" value="ATP-DEPENDENT PERMEASE MDL1, MITOCHONDRIAL"/>
    <property type="match status" value="1"/>
</dbReference>
<feature type="transmembrane region" description="Helical" evidence="8">
    <location>
        <begin position="270"/>
        <end position="293"/>
    </location>
</feature>
<name>A0A2K8KGR7_9MOLU</name>
<feature type="transmembrane region" description="Helical" evidence="8">
    <location>
        <begin position="201"/>
        <end position="223"/>
    </location>
</feature>
<dbReference type="InterPro" id="IPR005074">
    <property type="entry name" value="Peptidase_C39"/>
</dbReference>
<keyword evidence="4" id="KW-0378">Hydrolase</keyword>
<keyword evidence="5" id="KW-0788">Thiol protease</keyword>